<dbReference type="EMBL" id="BAABHA010000010">
    <property type="protein sequence ID" value="GAA4387380.1"/>
    <property type="molecule type" value="Genomic_DNA"/>
</dbReference>
<dbReference type="Proteomes" id="UP001500454">
    <property type="component" value="Unassembled WGS sequence"/>
</dbReference>
<reference evidence="3" key="1">
    <citation type="journal article" date="2019" name="Int. J. Syst. Evol. Microbiol.">
        <title>The Global Catalogue of Microorganisms (GCM) 10K type strain sequencing project: providing services to taxonomists for standard genome sequencing and annotation.</title>
        <authorList>
            <consortium name="The Broad Institute Genomics Platform"/>
            <consortium name="The Broad Institute Genome Sequencing Center for Infectious Disease"/>
            <person name="Wu L."/>
            <person name="Ma J."/>
        </authorList>
    </citation>
    <scope>NUCLEOTIDE SEQUENCE [LARGE SCALE GENOMIC DNA]</scope>
    <source>
        <strain evidence="3">JCM 17924</strain>
    </source>
</reference>
<evidence type="ECO:0000313" key="2">
    <source>
        <dbReference type="EMBL" id="GAA4387380.1"/>
    </source>
</evidence>
<name>A0ABP8J9S4_9BACT</name>
<comment type="caution">
    <text evidence="2">The sequence shown here is derived from an EMBL/GenBank/DDBJ whole genome shotgun (WGS) entry which is preliminary data.</text>
</comment>
<keyword evidence="1" id="KW-0175">Coiled coil</keyword>
<evidence type="ECO:0000256" key="1">
    <source>
        <dbReference type="SAM" id="Coils"/>
    </source>
</evidence>
<protein>
    <submittedName>
        <fullName evidence="2">Uncharacterized protein</fullName>
    </submittedName>
</protein>
<keyword evidence="3" id="KW-1185">Reference proteome</keyword>
<organism evidence="2 3">
    <name type="scientific">Hymenobacter koreensis</name>
    <dbReference type="NCBI Taxonomy" id="1084523"/>
    <lineage>
        <taxon>Bacteria</taxon>
        <taxon>Pseudomonadati</taxon>
        <taxon>Bacteroidota</taxon>
        <taxon>Cytophagia</taxon>
        <taxon>Cytophagales</taxon>
        <taxon>Hymenobacteraceae</taxon>
        <taxon>Hymenobacter</taxon>
    </lineage>
</organism>
<gene>
    <name evidence="2" type="ORF">GCM10023186_32970</name>
</gene>
<feature type="coiled-coil region" evidence="1">
    <location>
        <begin position="24"/>
        <end position="51"/>
    </location>
</feature>
<evidence type="ECO:0000313" key="3">
    <source>
        <dbReference type="Proteomes" id="UP001500454"/>
    </source>
</evidence>
<sequence>MKNVATLIALVLALGLIIYLYLQLSTANQQLERAERRYKDCEQVTFQLQNQLTAQTRENAAKARQSGRKP</sequence>
<accession>A0ABP8J9S4</accession>
<dbReference type="RefSeq" id="WP_345226074.1">
    <property type="nucleotide sequence ID" value="NZ_BAABHA010000010.1"/>
</dbReference>
<proteinExistence type="predicted"/>